<evidence type="ECO:0000256" key="17">
    <source>
        <dbReference type="ARBA" id="ARBA00047614"/>
    </source>
</evidence>
<dbReference type="InterPro" id="IPR005905">
    <property type="entry name" value="D_ala_D_ala"/>
</dbReference>
<comment type="similarity">
    <text evidence="5 22">Belongs to the D-alanine--D-alanine ligase family.</text>
</comment>
<dbReference type="Gene3D" id="3.40.50.20">
    <property type="match status" value="1"/>
</dbReference>
<dbReference type="EC" id="6.3.2.4" evidence="6 22"/>
<dbReference type="Pfam" id="PF01820">
    <property type="entry name" value="Dala_Dala_lig_N"/>
    <property type="match status" value="1"/>
</dbReference>
<evidence type="ECO:0000256" key="3">
    <source>
        <dbReference type="ARBA" id="ARBA00004496"/>
    </source>
</evidence>
<feature type="binding site" evidence="25">
    <location>
        <position position="312"/>
    </location>
    <ligand>
        <name>Mg(2+)</name>
        <dbReference type="ChEBI" id="CHEBI:18420"/>
        <label>1</label>
    </ligand>
</feature>
<evidence type="ECO:0000256" key="5">
    <source>
        <dbReference type="ARBA" id="ARBA00010871"/>
    </source>
</evidence>
<dbReference type="EMBL" id="SOAM01000001">
    <property type="protein sequence ID" value="TDS80862.1"/>
    <property type="molecule type" value="Genomic_DNA"/>
</dbReference>
<dbReference type="PROSITE" id="PS50975">
    <property type="entry name" value="ATP_GRASP"/>
    <property type="match status" value="1"/>
</dbReference>
<evidence type="ECO:0000256" key="26">
    <source>
        <dbReference type="PROSITE-ProRule" id="PRU00409"/>
    </source>
</evidence>
<dbReference type="RefSeq" id="WP_133765525.1">
    <property type="nucleotide sequence ID" value="NZ_BAAARP010000001.1"/>
</dbReference>
<feature type="binding site" evidence="25">
    <location>
        <position position="326"/>
    </location>
    <ligand>
        <name>Mg(2+)</name>
        <dbReference type="ChEBI" id="CHEBI:18420"/>
        <label>2</label>
    </ligand>
</feature>
<dbReference type="GO" id="GO:0009252">
    <property type="term" value="P:peptidoglycan biosynthetic process"/>
    <property type="evidence" value="ECO:0007669"/>
    <property type="project" value="UniProtKB-UniRule"/>
</dbReference>
<dbReference type="NCBIfam" id="NF002528">
    <property type="entry name" value="PRK01966.1-4"/>
    <property type="match status" value="1"/>
</dbReference>
<dbReference type="SUPFAM" id="SSF56059">
    <property type="entry name" value="Glutathione synthetase ATP-binding domain-like"/>
    <property type="match status" value="1"/>
</dbReference>
<keyword evidence="13 22" id="KW-0133">Cell shape</keyword>
<comment type="caution">
    <text evidence="28">The sequence shown here is derived from an EMBL/GenBank/DDBJ whole genome shotgun (WGS) entry which is preliminary data.</text>
</comment>
<evidence type="ECO:0000256" key="7">
    <source>
        <dbReference type="ARBA" id="ARBA00022490"/>
    </source>
</evidence>
<feature type="domain" description="ATP-grasp" evidence="27">
    <location>
        <begin position="149"/>
        <end position="357"/>
    </location>
</feature>
<comment type="function">
    <text evidence="2 22">Cell wall formation.</text>
</comment>
<feature type="binding site" evidence="24">
    <location>
        <position position="145"/>
    </location>
    <ligand>
        <name>ATP</name>
        <dbReference type="ChEBI" id="CHEBI:30616"/>
    </ligand>
</feature>
<dbReference type="PANTHER" id="PTHR23132:SF25">
    <property type="entry name" value="D-ALANINE--D-ALANINE LIGASE A"/>
    <property type="match status" value="1"/>
</dbReference>
<comment type="pathway">
    <text evidence="18">Glycan biosynthesis.</text>
</comment>
<comment type="cofactor">
    <cofactor evidence="1">
        <name>Mn(2+)</name>
        <dbReference type="ChEBI" id="CHEBI:29035"/>
    </cofactor>
</comment>
<dbReference type="SUPFAM" id="SSF52440">
    <property type="entry name" value="PreATP-grasp domain"/>
    <property type="match status" value="1"/>
</dbReference>
<dbReference type="FunFam" id="3.30.1490.20:FF:000007">
    <property type="entry name" value="D-alanine--D-alanine ligase"/>
    <property type="match status" value="1"/>
</dbReference>
<keyword evidence="7 22" id="KW-0963">Cytoplasm</keyword>
<feature type="binding site" evidence="24">
    <location>
        <begin position="197"/>
        <end position="198"/>
    </location>
    <ligand>
        <name>ATP</name>
        <dbReference type="ChEBI" id="CHEBI:30616"/>
    </ligand>
</feature>
<evidence type="ECO:0000256" key="1">
    <source>
        <dbReference type="ARBA" id="ARBA00001936"/>
    </source>
</evidence>
<dbReference type="Proteomes" id="UP000295344">
    <property type="component" value="Unassembled WGS sequence"/>
</dbReference>
<dbReference type="GO" id="GO:0071555">
    <property type="term" value="P:cell wall organization"/>
    <property type="evidence" value="ECO:0007669"/>
    <property type="project" value="UniProtKB-KW"/>
</dbReference>
<dbReference type="GO" id="GO:0008360">
    <property type="term" value="P:regulation of cell shape"/>
    <property type="evidence" value="ECO:0007669"/>
    <property type="project" value="UniProtKB-KW"/>
</dbReference>
<feature type="binding site" evidence="25">
    <location>
        <position position="324"/>
    </location>
    <ligand>
        <name>Mg(2+)</name>
        <dbReference type="ChEBI" id="CHEBI:18420"/>
        <label>1</label>
    </ligand>
</feature>
<dbReference type="UniPathway" id="UPA00219"/>
<comment type="pathway">
    <text evidence="4 22">Cell wall biogenesis; peptidoglycan biosynthesis.</text>
</comment>
<name>A0A4R7FSL5_9MICO</name>
<evidence type="ECO:0000256" key="14">
    <source>
        <dbReference type="ARBA" id="ARBA00022984"/>
    </source>
</evidence>
<evidence type="ECO:0000256" key="11">
    <source>
        <dbReference type="ARBA" id="ARBA00022840"/>
    </source>
</evidence>
<evidence type="ECO:0000256" key="20">
    <source>
        <dbReference type="ARBA" id="ARBA00076288"/>
    </source>
</evidence>
<feature type="active site" evidence="23">
    <location>
        <position position="335"/>
    </location>
</feature>
<dbReference type="OrthoDB" id="9813261at2"/>
<dbReference type="GO" id="GO:0046872">
    <property type="term" value="F:metal ion binding"/>
    <property type="evidence" value="ECO:0007669"/>
    <property type="project" value="UniProtKB-KW"/>
</dbReference>
<dbReference type="PIRSF" id="PIRSF039102">
    <property type="entry name" value="Ddl/VanB"/>
    <property type="match status" value="1"/>
</dbReference>
<dbReference type="GO" id="GO:0005829">
    <property type="term" value="C:cytosol"/>
    <property type="evidence" value="ECO:0007669"/>
    <property type="project" value="TreeGrafter"/>
</dbReference>
<organism evidence="28 29">
    <name type="scientific">Amnibacterium kyonggiense</name>
    <dbReference type="NCBI Taxonomy" id="595671"/>
    <lineage>
        <taxon>Bacteria</taxon>
        <taxon>Bacillati</taxon>
        <taxon>Actinomycetota</taxon>
        <taxon>Actinomycetes</taxon>
        <taxon>Micrococcales</taxon>
        <taxon>Microbacteriaceae</taxon>
        <taxon>Amnibacterium</taxon>
    </lineage>
</organism>
<dbReference type="InterPro" id="IPR016185">
    <property type="entry name" value="PreATP-grasp_dom_sf"/>
</dbReference>
<keyword evidence="10 24" id="KW-0547">Nucleotide-binding</keyword>
<feature type="binding site" evidence="24">
    <location>
        <begin position="189"/>
        <end position="191"/>
    </location>
    <ligand>
        <name>ATP</name>
        <dbReference type="ChEBI" id="CHEBI:30616"/>
    </ligand>
</feature>
<dbReference type="InterPro" id="IPR011095">
    <property type="entry name" value="Dala_Dala_lig_C"/>
</dbReference>
<evidence type="ECO:0000256" key="10">
    <source>
        <dbReference type="ARBA" id="ARBA00022741"/>
    </source>
</evidence>
<comment type="cofactor">
    <cofactor evidence="25">
        <name>Mg(2+)</name>
        <dbReference type="ChEBI" id="CHEBI:18420"/>
    </cofactor>
    <cofactor evidence="25">
        <name>Mn(2+)</name>
        <dbReference type="ChEBI" id="CHEBI:29035"/>
    </cofactor>
    <text evidence="25">Binds 2 magnesium or manganese ions per subunit.</text>
</comment>
<dbReference type="InterPro" id="IPR011761">
    <property type="entry name" value="ATP-grasp"/>
</dbReference>
<evidence type="ECO:0000256" key="21">
    <source>
        <dbReference type="ARBA" id="ARBA00077154"/>
    </source>
</evidence>
<keyword evidence="14 22" id="KW-0573">Peptidoglycan synthesis</keyword>
<feature type="active site" evidence="23">
    <location>
        <position position="197"/>
    </location>
</feature>
<evidence type="ECO:0000256" key="4">
    <source>
        <dbReference type="ARBA" id="ARBA00004752"/>
    </source>
</evidence>
<evidence type="ECO:0000256" key="8">
    <source>
        <dbReference type="ARBA" id="ARBA00022598"/>
    </source>
</evidence>
<dbReference type="PANTHER" id="PTHR23132">
    <property type="entry name" value="D-ALANINE--D-ALANINE LIGASE"/>
    <property type="match status" value="1"/>
</dbReference>
<evidence type="ECO:0000256" key="25">
    <source>
        <dbReference type="PIRSR" id="PIRSR039102-3"/>
    </source>
</evidence>
<dbReference type="HAMAP" id="MF_00047">
    <property type="entry name" value="Dala_Dala_lig"/>
    <property type="match status" value="1"/>
</dbReference>
<feature type="active site" evidence="23">
    <location>
        <position position="17"/>
    </location>
</feature>
<evidence type="ECO:0000256" key="24">
    <source>
        <dbReference type="PIRSR" id="PIRSR039102-2"/>
    </source>
</evidence>
<feature type="binding site" evidence="24">
    <location>
        <begin position="227"/>
        <end position="234"/>
    </location>
    <ligand>
        <name>ATP</name>
        <dbReference type="ChEBI" id="CHEBI:30616"/>
    </ligand>
</feature>
<keyword evidence="12 25" id="KW-0460">Magnesium</keyword>
<dbReference type="AlphaFoldDB" id="A0A4R7FSL5"/>
<protein>
    <recommendedName>
        <fullName evidence="19 22">D-alanine--D-alanine ligase</fullName>
        <ecNumber evidence="6 22">6.3.2.4</ecNumber>
    </recommendedName>
    <alternativeName>
        <fullName evidence="21 22">D-Ala-D-Ala ligase</fullName>
    </alternativeName>
    <alternativeName>
        <fullName evidence="20 22">D-alanylalanine synthetase</fullName>
    </alternativeName>
</protein>
<reference evidence="28 29" key="1">
    <citation type="submission" date="2019-03" db="EMBL/GenBank/DDBJ databases">
        <title>Genomic Encyclopedia of Archaeal and Bacterial Type Strains, Phase II (KMG-II): from individual species to whole genera.</title>
        <authorList>
            <person name="Goeker M."/>
        </authorList>
    </citation>
    <scope>NUCLEOTIDE SEQUENCE [LARGE SCALE GENOMIC DNA]</scope>
    <source>
        <strain evidence="28 29">DSM 24782</strain>
    </source>
</reference>
<keyword evidence="15 25" id="KW-0464">Manganese</keyword>
<dbReference type="InterPro" id="IPR011127">
    <property type="entry name" value="Dala_Dala_lig_N"/>
</dbReference>
<feature type="binding site" evidence="24">
    <location>
        <begin position="323"/>
        <end position="324"/>
    </location>
    <ligand>
        <name>ATP</name>
        <dbReference type="ChEBI" id="CHEBI:30616"/>
    </ligand>
</feature>
<evidence type="ECO:0000256" key="18">
    <source>
        <dbReference type="ARBA" id="ARBA00060592"/>
    </source>
</evidence>
<dbReference type="NCBIfam" id="TIGR01205">
    <property type="entry name" value="D_ala_D_alaTIGR"/>
    <property type="match status" value="1"/>
</dbReference>
<dbReference type="GO" id="GO:0008716">
    <property type="term" value="F:D-alanine-D-alanine ligase activity"/>
    <property type="evidence" value="ECO:0007669"/>
    <property type="project" value="UniProtKB-UniRule"/>
</dbReference>
<evidence type="ECO:0000256" key="6">
    <source>
        <dbReference type="ARBA" id="ARBA00012216"/>
    </source>
</evidence>
<dbReference type="GO" id="GO:0005524">
    <property type="term" value="F:ATP binding"/>
    <property type="evidence" value="ECO:0007669"/>
    <property type="project" value="UniProtKB-UniRule"/>
</dbReference>
<dbReference type="Pfam" id="PF07478">
    <property type="entry name" value="Dala_Dala_lig_C"/>
    <property type="match status" value="1"/>
</dbReference>
<sequence length="360" mass="38597">MAEKTRIALVFGGRSSEHSISCATAGGVLGAIDRDRYEVVPVGITRDGAFVLERDDPDAFALDPAALPEVRDDGSRVLWPDSTQHHELKVSRPDGTVESLGRIDIAFPILHGPWGEDGTVQGLFELIGLPYVGNGVLASAMGMDKHFTKTVLQAAGVLVAPWITLHPGDRAGDPAYLRRRVAALGYPVFVKPARAGSSVGVSRVEDAEGLDRALDKAFAEDSKVLVERGVVGRELEIGMLGSRTGGPARTSAVGEIVVSGRDFYDFEAKYLDAPGVDLVCPAPLGDGEQLDLERTAQRAFEAIDGRGLARVDVFLTEEGFVVNEINTMPGFTPISMFPRCWQESGLSYPALIAELIELAR</sequence>
<dbReference type="Gene3D" id="3.30.1490.20">
    <property type="entry name" value="ATP-grasp fold, A domain"/>
    <property type="match status" value="1"/>
</dbReference>
<evidence type="ECO:0000256" key="12">
    <source>
        <dbReference type="ARBA" id="ARBA00022842"/>
    </source>
</evidence>
<evidence type="ECO:0000256" key="9">
    <source>
        <dbReference type="ARBA" id="ARBA00022723"/>
    </source>
</evidence>
<accession>A0A4R7FSL5</accession>
<evidence type="ECO:0000313" key="28">
    <source>
        <dbReference type="EMBL" id="TDS80862.1"/>
    </source>
</evidence>
<evidence type="ECO:0000313" key="29">
    <source>
        <dbReference type="Proteomes" id="UP000295344"/>
    </source>
</evidence>
<evidence type="ECO:0000256" key="22">
    <source>
        <dbReference type="HAMAP-Rule" id="MF_00047"/>
    </source>
</evidence>
<keyword evidence="8 22" id="KW-0436">Ligase</keyword>
<evidence type="ECO:0000256" key="23">
    <source>
        <dbReference type="PIRSR" id="PIRSR039102-1"/>
    </source>
</evidence>
<dbReference type="PROSITE" id="PS00843">
    <property type="entry name" value="DALA_DALA_LIGASE_1"/>
    <property type="match status" value="1"/>
</dbReference>
<comment type="subcellular location">
    <subcellularLocation>
        <location evidence="3 22">Cytoplasm</location>
    </subcellularLocation>
</comment>
<dbReference type="InterPro" id="IPR000291">
    <property type="entry name" value="D-Ala_lig_Van_CS"/>
</dbReference>
<evidence type="ECO:0000256" key="16">
    <source>
        <dbReference type="ARBA" id="ARBA00023316"/>
    </source>
</evidence>
<evidence type="ECO:0000256" key="19">
    <source>
        <dbReference type="ARBA" id="ARBA00068427"/>
    </source>
</evidence>
<keyword evidence="9 25" id="KW-0479">Metal-binding</keyword>
<gene>
    <name evidence="22" type="primary">ddl</name>
    <name evidence="28" type="ORF">CLV52_1432</name>
</gene>
<evidence type="ECO:0000256" key="2">
    <source>
        <dbReference type="ARBA" id="ARBA00003921"/>
    </source>
</evidence>
<dbReference type="InterPro" id="IPR013815">
    <property type="entry name" value="ATP_grasp_subdomain_1"/>
</dbReference>
<keyword evidence="11 26" id="KW-0067">ATP-binding</keyword>
<dbReference type="Gene3D" id="3.30.470.20">
    <property type="entry name" value="ATP-grasp fold, B domain"/>
    <property type="match status" value="1"/>
</dbReference>
<evidence type="ECO:0000259" key="27">
    <source>
        <dbReference type="PROSITE" id="PS50975"/>
    </source>
</evidence>
<dbReference type="PROSITE" id="PS00844">
    <property type="entry name" value="DALA_DALA_LIGASE_2"/>
    <property type="match status" value="1"/>
</dbReference>
<feature type="binding site" evidence="25">
    <location>
        <position position="324"/>
    </location>
    <ligand>
        <name>Mg(2+)</name>
        <dbReference type="ChEBI" id="CHEBI:18420"/>
        <label>2</label>
    </ligand>
</feature>
<evidence type="ECO:0000256" key="13">
    <source>
        <dbReference type="ARBA" id="ARBA00022960"/>
    </source>
</evidence>
<comment type="catalytic activity">
    <reaction evidence="17 22">
        <text>2 D-alanine + ATP = D-alanyl-D-alanine + ADP + phosphate + H(+)</text>
        <dbReference type="Rhea" id="RHEA:11224"/>
        <dbReference type="ChEBI" id="CHEBI:15378"/>
        <dbReference type="ChEBI" id="CHEBI:30616"/>
        <dbReference type="ChEBI" id="CHEBI:43474"/>
        <dbReference type="ChEBI" id="CHEBI:57416"/>
        <dbReference type="ChEBI" id="CHEBI:57822"/>
        <dbReference type="ChEBI" id="CHEBI:456216"/>
        <dbReference type="EC" id="6.3.2.4"/>
    </reaction>
</comment>
<proteinExistence type="inferred from homology"/>
<keyword evidence="29" id="KW-1185">Reference proteome</keyword>
<keyword evidence="16 22" id="KW-0961">Cell wall biogenesis/degradation</keyword>
<evidence type="ECO:0000256" key="15">
    <source>
        <dbReference type="ARBA" id="ARBA00023211"/>
    </source>
</evidence>